<sequence length="150" mass="15675">MAFTKKIGKGKVTFNTDGIKELRDNIDRPGDIDAKVVYGRAKFSDTRGSIAAGCGHVHTECSVVDAEANGPNASADVELSNERVSLQYKAELYSASVSAGPVTLKTGVTADVGFGIGEDGVEAQVMGTGFSIGRKIGLSLFGQGFEIGLW</sequence>
<evidence type="ECO:0000313" key="1">
    <source>
        <dbReference type="Ensembl" id="ENSSPAP00000020877.1"/>
    </source>
</evidence>
<accession>A0A3B5B557</accession>
<protein>
    <submittedName>
        <fullName evidence="1">Uncharacterized protein</fullName>
    </submittedName>
</protein>
<organism evidence="1">
    <name type="scientific">Stegastes partitus</name>
    <name type="common">bicolor damselfish</name>
    <dbReference type="NCBI Taxonomy" id="144197"/>
    <lineage>
        <taxon>Eukaryota</taxon>
        <taxon>Metazoa</taxon>
        <taxon>Chordata</taxon>
        <taxon>Craniata</taxon>
        <taxon>Vertebrata</taxon>
        <taxon>Euteleostomi</taxon>
        <taxon>Actinopterygii</taxon>
        <taxon>Neopterygii</taxon>
        <taxon>Teleostei</taxon>
        <taxon>Neoteleostei</taxon>
        <taxon>Acanthomorphata</taxon>
        <taxon>Ovalentaria</taxon>
        <taxon>Pomacentridae</taxon>
        <taxon>Stegastes</taxon>
    </lineage>
</organism>
<name>A0A3B5B557_9TELE</name>
<dbReference type="Ensembl" id="ENSSPAT00000021194.1">
    <property type="protein sequence ID" value="ENSSPAP00000020877.1"/>
    <property type="gene ID" value="ENSSPAG00000015737.1"/>
</dbReference>
<dbReference type="GeneTree" id="ENSGT00600000085659"/>
<reference evidence="1" key="1">
    <citation type="submission" date="2023-09" db="UniProtKB">
        <authorList>
            <consortium name="Ensembl"/>
        </authorList>
    </citation>
    <scope>IDENTIFICATION</scope>
</reference>
<dbReference type="AlphaFoldDB" id="A0A3B5B557"/>
<proteinExistence type="predicted"/>